<evidence type="ECO:0000256" key="1">
    <source>
        <dbReference type="SAM" id="Phobius"/>
    </source>
</evidence>
<keyword evidence="4" id="KW-1185">Reference proteome</keyword>
<protein>
    <submittedName>
        <fullName evidence="3">DUF418 domain-containing protein</fullName>
    </submittedName>
</protein>
<organism evidence="3 4">
    <name type="scientific">Rheinheimera riviphila</name>
    <dbReference type="NCBI Taxonomy" id="1834037"/>
    <lineage>
        <taxon>Bacteria</taxon>
        <taxon>Pseudomonadati</taxon>
        <taxon>Pseudomonadota</taxon>
        <taxon>Gammaproteobacteria</taxon>
        <taxon>Chromatiales</taxon>
        <taxon>Chromatiaceae</taxon>
        <taxon>Rheinheimera</taxon>
    </lineage>
</organism>
<evidence type="ECO:0000259" key="2">
    <source>
        <dbReference type="Pfam" id="PF04235"/>
    </source>
</evidence>
<feature type="transmembrane region" description="Helical" evidence="1">
    <location>
        <begin position="338"/>
        <end position="358"/>
    </location>
</feature>
<dbReference type="EMBL" id="SACS01000016">
    <property type="protein sequence ID" value="RVU35374.1"/>
    <property type="molecule type" value="Genomic_DNA"/>
</dbReference>
<dbReference type="OrthoDB" id="9807744at2"/>
<dbReference type="InterPro" id="IPR007349">
    <property type="entry name" value="DUF418"/>
</dbReference>
<dbReference type="Pfam" id="PF04235">
    <property type="entry name" value="DUF418"/>
    <property type="match status" value="1"/>
</dbReference>
<feature type="transmembrane region" description="Helical" evidence="1">
    <location>
        <begin position="61"/>
        <end position="85"/>
    </location>
</feature>
<evidence type="ECO:0000313" key="3">
    <source>
        <dbReference type="EMBL" id="RVU35374.1"/>
    </source>
</evidence>
<feature type="transmembrane region" description="Helical" evidence="1">
    <location>
        <begin position="364"/>
        <end position="384"/>
    </location>
</feature>
<feature type="transmembrane region" description="Helical" evidence="1">
    <location>
        <begin position="189"/>
        <end position="209"/>
    </location>
</feature>
<feature type="domain" description="DUF418" evidence="2">
    <location>
        <begin position="242"/>
        <end position="399"/>
    </location>
</feature>
<feature type="transmembrane region" description="Helical" evidence="1">
    <location>
        <begin position="221"/>
        <end position="243"/>
    </location>
</feature>
<evidence type="ECO:0000313" key="4">
    <source>
        <dbReference type="Proteomes" id="UP000283077"/>
    </source>
</evidence>
<reference evidence="3 4" key="1">
    <citation type="submission" date="2019-01" db="EMBL/GenBank/DDBJ databases">
        <authorList>
            <person name="Chen W.-M."/>
        </authorList>
    </citation>
    <scope>NUCLEOTIDE SEQUENCE [LARGE SCALE GENOMIC DNA]</scope>
    <source>
        <strain evidence="3 4">KYPC3</strain>
    </source>
</reference>
<keyword evidence="1" id="KW-0472">Membrane</keyword>
<comment type="caution">
    <text evidence="3">The sequence shown here is derived from an EMBL/GenBank/DDBJ whole genome shotgun (WGS) entry which is preliminary data.</text>
</comment>
<feature type="transmembrane region" description="Helical" evidence="1">
    <location>
        <begin position="163"/>
        <end position="182"/>
    </location>
</feature>
<keyword evidence="1" id="KW-1133">Transmembrane helix</keyword>
<dbReference type="AlphaFoldDB" id="A0A437QLH9"/>
<feature type="transmembrane region" description="Helical" evidence="1">
    <location>
        <begin position="290"/>
        <end position="317"/>
    </location>
</feature>
<accession>A0A437QLH9</accession>
<name>A0A437QLH9_9GAMM</name>
<dbReference type="PANTHER" id="PTHR30590">
    <property type="entry name" value="INNER MEMBRANE PROTEIN"/>
    <property type="match status" value="1"/>
</dbReference>
<proteinExistence type="predicted"/>
<feature type="transmembrane region" description="Helical" evidence="1">
    <location>
        <begin position="21"/>
        <end position="41"/>
    </location>
</feature>
<gene>
    <name evidence="3" type="ORF">EOE67_14455</name>
</gene>
<dbReference type="Proteomes" id="UP000283077">
    <property type="component" value="Unassembled WGS sequence"/>
</dbReference>
<sequence length="403" mass="43917">MFRPEHDWKNVMQAIKRSNEVDVIRMMALLGICVVNIHFMALPVEEVFAKPASAADKMAAFLVECLFQLKFFLLFSFIFGWGMAIQQRSSQAQKRLTDPAPELPNQPPSFARRYFRRMAGLALLGAAHAILVFSGDILLLYALLGCLLWLIKDFTVPRLLQVAGWMVPLSMLCLTLLAVLFADMANPKLPLPGVIGSEASGLGGSFIAATQLRIADWPATLGILLLLQGPLAFAAFAAGLAAAKTDFFAHGSSGYRWLGKRCPLLLAIALPLNAWYAAVMGGLIAPSNEWLSLGGLVLAAVAAPALSLVYLWLFIWVARVITVPQLLVWAGKNTLSCYVLQGVIAGWVFGGYGLGLFGHFGQWMLLWLALGIALVSMLLVGLYAGKFSRGPLEQLLRRMSGYF</sequence>
<feature type="transmembrane region" description="Helical" evidence="1">
    <location>
        <begin position="121"/>
        <end position="151"/>
    </location>
</feature>
<feature type="transmembrane region" description="Helical" evidence="1">
    <location>
        <begin position="264"/>
        <end position="284"/>
    </location>
</feature>
<keyword evidence="1" id="KW-0812">Transmembrane</keyword>
<dbReference type="PANTHER" id="PTHR30590:SF2">
    <property type="entry name" value="INNER MEMBRANE PROTEIN"/>
    <property type="match status" value="1"/>
</dbReference>
<dbReference type="InterPro" id="IPR052529">
    <property type="entry name" value="Bact_Transport_Assoc"/>
</dbReference>